<feature type="compositionally biased region" description="Acidic residues" evidence="1">
    <location>
        <begin position="63"/>
        <end position="80"/>
    </location>
</feature>
<gene>
    <name evidence="2" type="primary">SMKI11G2330</name>
    <name evidence="2" type="ORF">SMKI_11G2330</name>
</gene>
<dbReference type="GeneID" id="80919616"/>
<dbReference type="PANTHER" id="PTHR12069:SF0">
    <property type="entry name" value="DNA-DIRECTED RNA POLYMERASE III SUBUNIT RPC5"/>
    <property type="match status" value="1"/>
</dbReference>
<feature type="compositionally biased region" description="Acidic residues" evidence="1">
    <location>
        <begin position="10"/>
        <end position="35"/>
    </location>
</feature>
<dbReference type="InterPro" id="IPR006886">
    <property type="entry name" value="RNA_pol_III_Rpc5"/>
</dbReference>
<dbReference type="Pfam" id="PF04801">
    <property type="entry name" value="RPC5"/>
    <property type="match status" value="1"/>
</dbReference>
<organism evidence="2 3">
    <name type="scientific">Saccharomyces mikatae IFO 1815</name>
    <dbReference type="NCBI Taxonomy" id="226126"/>
    <lineage>
        <taxon>Eukaryota</taxon>
        <taxon>Fungi</taxon>
        <taxon>Dikarya</taxon>
        <taxon>Ascomycota</taxon>
        <taxon>Saccharomycotina</taxon>
        <taxon>Saccharomycetes</taxon>
        <taxon>Saccharomycetales</taxon>
        <taxon>Saccharomycetaceae</taxon>
        <taxon>Saccharomyces</taxon>
    </lineage>
</organism>
<accession>A0AA35NE55</accession>
<evidence type="ECO:0000256" key="1">
    <source>
        <dbReference type="SAM" id="MobiDB-lite"/>
    </source>
</evidence>
<name>A0AA35NE55_SACMI</name>
<dbReference type="PANTHER" id="PTHR12069">
    <property type="entry name" value="DNA-DIRECTED RNA POLYMERASES III 80 KDA POLYPEPTIDE RNA POLYMERASE III SUBUNIT 5"/>
    <property type="match status" value="1"/>
</dbReference>
<feature type="region of interest" description="Disordered" evidence="1">
    <location>
        <begin position="1"/>
        <end position="86"/>
    </location>
</feature>
<proteinExistence type="predicted"/>
<dbReference type="EMBL" id="OX365767">
    <property type="protein sequence ID" value="CAI4034783.1"/>
    <property type="molecule type" value="Genomic_DNA"/>
</dbReference>
<dbReference type="GO" id="GO:0042797">
    <property type="term" value="P:tRNA transcription by RNA polymerase III"/>
    <property type="evidence" value="ECO:0007669"/>
    <property type="project" value="TreeGrafter"/>
</dbReference>
<reference evidence="2" key="1">
    <citation type="submission" date="2022-10" db="EMBL/GenBank/DDBJ databases">
        <authorList>
            <person name="Byrne P K."/>
        </authorList>
    </citation>
    <scope>NUCLEOTIDE SEQUENCE</scope>
    <source>
        <strain evidence="2">IFO1815</strain>
    </source>
</reference>
<keyword evidence="3" id="KW-1185">Reference proteome</keyword>
<evidence type="ECO:0008006" key="4">
    <source>
        <dbReference type="Google" id="ProtNLM"/>
    </source>
</evidence>
<dbReference type="AlphaFoldDB" id="A0AA35NE55"/>
<protein>
    <recommendedName>
        <fullName evidence="4">Rpc37p</fullName>
    </recommendedName>
</protein>
<evidence type="ECO:0000313" key="3">
    <source>
        <dbReference type="Proteomes" id="UP001161438"/>
    </source>
</evidence>
<dbReference type="Proteomes" id="UP001161438">
    <property type="component" value="Chromosome 11"/>
</dbReference>
<feature type="compositionally biased region" description="Basic and acidic residues" evidence="1">
    <location>
        <begin position="48"/>
        <end position="62"/>
    </location>
</feature>
<sequence length="291" mass="33106">MSVDNKLFVTEEEEEDRTQDRADVEDESNDVDMTAEENGTSSAVANGPEKEQQEQEQVKSEEVCGEDEEKEEEEEEDPIVEEFPLNISGNDESLHVFQYANRPRLIGRKPAEHPFISAARYKSKSHLWEIDIPLDEEAFYNKDKAESDWSGVNVQTLKGVGVENNGQYAAFVKDMQVYLVPVERIAQLKPFFKYIDDVNLTRKQEDAKRNPNPTSQRAQVVTMSVKSVNDPSQNRLTGSLLAHKVADEEANLELTWAEGTFEQFKETVVKEAEGKTLIALEKQEDYIDNLV</sequence>
<evidence type="ECO:0000313" key="2">
    <source>
        <dbReference type="EMBL" id="CAI4034783.1"/>
    </source>
</evidence>
<dbReference type="GO" id="GO:0005666">
    <property type="term" value="C:RNA polymerase III complex"/>
    <property type="evidence" value="ECO:0007669"/>
    <property type="project" value="TreeGrafter"/>
</dbReference>
<dbReference type="RefSeq" id="XP_056077903.1">
    <property type="nucleotide sequence ID" value="XM_056223935.1"/>
</dbReference>